<keyword evidence="3" id="KW-1185">Reference proteome</keyword>
<dbReference type="InterPro" id="IPR019323">
    <property type="entry name" value="ELKS/CAST"/>
</dbReference>
<dbReference type="Proteomes" id="UP001176940">
    <property type="component" value="Unassembled WGS sequence"/>
</dbReference>
<evidence type="ECO:0000313" key="3">
    <source>
        <dbReference type="Proteomes" id="UP001176940"/>
    </source>
</evidence>
<feature type="coiled-coil region" evidence="1">
    <location>
        <begin position="4"/>
        <end position="45"/>
    </location>
</feature>
<evidence type="ECO:0000313" key="2">
    <source>
        <dbReference type="EMBL" id="CAJ0915668.1"/>
    </source>
</evidence>
<gene>
    <name evidence="2" type="ORF">RIMI_LOCUS82308</name>
</gene>
<dbReference type="EMBL" id="CAUEEQ010000045">
    <property type="protein sequence ID" value="CAJ0915668.1"/>
    <property type="molecule type" value="Genomic_DNA"/>
</dbReference>
<dbReference type="Pfam" id="PF10174">
    <property type="entry name" value="Cast"/>
    <property type="match status" value="1"/>
</dbReference>
<keyword evidence="1" id="KW-0175">Coiled coil</keyword>
<comment type="caution">
    <text evidence="2">The sequence shown here is derived from an EMBL/GenBank/DDBJ whole genome shotgun (WGS) entry which is preliminary data.</text>
</comment>
<accession>A0ABN9KMD6</accession>
<protein>
    <submittedName>
        <fullName evidence="2">Uncharacterized protein</fullName>
    </submittedName>
</protein>
<proteinExistence type="predicted"/>
<evidence type="ECO:0000256" key="1">
    <source>
        <dbReference type="SAM" id="Coils"/>
    </source>
</evidence>
<name>A0ABN9KMD6_9NEOB</name>
<organism evidence="2 3">
    <name type="scientific">Ranitomeya imitator</name>
    <name type="common">mimic poison frog</name>
    <dbReference type="NCBI Taxonomy" id="111125"/>
    <lineage>
        <taxon>Eukaryota</taxon>
        <taxon>Metazoa</taxon>
        <taxon>Chordata</taxon>
        <taxon>Craniata</taxon>
        <taxon>Vertebrata</taxon>
        <taxon>Euteleostomi</taxon>
        <taxon>Amphibia</taxon>
        <taxon>Batrachia</taxon>
        <taxon>Anura</taxon>
        <taxon>Neobatrachia</taxon>
        <taxon>Hyloidea</taxon>
        <taxon>Dendrobatidae</taxon>
        <taxon>Dendrobatinae</taxon>
        <taxon>Ranitomeya</taxon>
    </lineage>
</organism>
<sequence>MKQMEVYRSHSKFMKNKVEQLKEELTTKESQAEDLRRRASALQSELVWRKAPRCLSAGFTHTSESTILSGGLRCR</sequence>
<reference evidence="2" key="1">
    <citation type="submission" date="2023-07" db="EMBL/GenBank/DDBJ databases">
        <authorList>
            <person name="Stuckert A."/>
        </authorList>
    </citation>
    <scope>NUCLEOTIDE SEQUENCE</scope>
</reference>